<comment type="caution">
    <text evidence="1">The sequence shown here is derived from an EMBL/GenBank/DDBJ whole genome shotgun (WGS) entry which is preliminary data.</text>
</comment>
<dbReference type="AlphaFoldDB" id="X1KA18"/>
<protein>
    <submittedName>
        <fullName evidence="1">Uncharacterized protein</fullName>
    </submittedName>
</protein>
<sequence length="276" mass="32516">QALSISGNIKEGDKTFFREFKVYQLFAYMVRRVMLTWNSLQSPSDFTDETQLKGDNMYGTERVTPPYGDSDWRGYLDWVINKGLIETTEFLGELPYTKTFYGGGYRPPGSNKTYLSMADHWTVRKLGFSNMRRPIDIAQMFLDFDIKDIHITEPFDENVTPCGLEVILGKEYDKSNYVDLHYWRFFLLKKPFKESTKETERVLDNIEAFKKHIVFARREYKKLAWSKDDKLGNIKKAEKLFDLARQGLLLSQEQVVLKLLVFLAWQALVFWLQELF</sequence>
<organism evidence="1">
    <name type="scientific">marine sediment metagenome</name>
    <dbReference type="NCBI Taxonomy" id="412755"/>
    <lineage>
        <taxon>unclassified sequences</taxon>
        <taxon>metagenomes</taxon>
        <taxon>ecological metagenomes</taxon>
    </lineage>
</organism>
<proteinExistence type="predicted"/>
<reference evidence="1" key="1">
    <citation type="journal article" date="2014" name="Front. Microbiol.">
        <title>High frequency of phylogenetically diverse reductive dehalogenase-homologous genes in deep subseafloor sedimentary metagenomes.</title>
        <authorList>
            <person name="Kawai M."/>
            <person name="Futagami T."/>
            <person name="Toyoda A."/>
            <person name="Takaki Y."/>
            <person name="Nishi S."/>
            <person name="Hori S."/>
            <person name="Arai W."/>
            <person name="Tsubouchi T."/>
            <person name="Morono Y."/>
            <person name="Uchiyama I."/>
            <person name="Ito T."/>
            <person name="Fujiyama A."/>
            <person name="Inagaki F."/>
            <person name="Takami H."/>
        </authorList>
    </citation>
    <scope>NUCLEOTIDE SEQUENCE</scope>
    <source>
        <strain evidence="1">Expedition CK06-06</strain>
    </source>
</reference>
<feature type="non-terminal residue" evidence="1">
    <location>
        <position position="1"/>
    </location>
</feature>
<dbReference type="EMBL" id="BARV01007125">
    <property type="protein sequence ID" value="GAI03887.1"/>
    <property type="molecule type" value="Genomic_DNA"/>
</dbReference>
<evidence type="ECO:0000313" key="1">
    <source>
        <dbReference type="EMBL" id="GAI03887.1"/>
    </source>
</evidence>
<gene>
    <name evidence="1" type="ORF">S06H3_14561</name>
</gene>
<name>X1KA18_9ZZZZ</name>
<accession>X1KA18</accession>